<organism evidence="1">
    <name type="scientific">Arundo donax</name>
    <name type="common">Giant reed</name>
    <name type="synonym">Donax arundinaceus</name>
    <dbReference type="NCBI Taxonomy" id="35708"/>
    <lineage>
        <taxon>Eukaryota</taxon>
        <taxon>Viridiplantae</taxon>
        <taxon>Streptophyta</taxon>
        <taxon>Embryophyta</taxon>
        <taxon>Tracheophyta</taxon>
        <taxon>Spermatophyta</taxon>
        <taxon>Magnoliopsida</taxon>
        <taxon>Liliopsida</taxon>
        <taxon>Poales</taxon>
        <taxon>Poaceae</taxon>
        <taxon>PACMAD clade</taxon>
        <taxon>Arundinoideae</taxon>
        <taxon>Arundineae</taxon>
        <taxon>Arundo</taxon>
    </lineage>
</organism>
<dbReference type="AlphaFoldDB" id="A0A0A9DCK5"/>
<dbReference type="EMBL" id="GBRH01216418">
    <property type="protein sequence ID" value="JAD81477.1"/>
    <property type="molecule type" value="Transcribed_RNA"/>
</dbReference>
<evidence type="ECO:0000313" key="1">
    <source>
        <dbReference type="EMBL" id="JAD81477.1"/>
    </source>
</evidence>
<sequence length="74" mass="8557">MLSYFSIIVTTVSKGYNRFIVLFLFYSIPLHHSIAMEPQWPRQKNQTGCIQHVTKARKARQPRAASSSSRFQCP</sequence>
<reference evidence="1" key="1">
    <citation type="submission" date="2014-09" db="EMBL/GenBank/DDBJ databases">
        <authorList>
            <person name="Magalhaes I.L.F."/>
            <person name="Oliveira U."/>
            <person name="Santos F.R."/>
            <person name="Vidigal T.H.D.A."/>
            <person name="Brescovit A.D."/>
            <person name="Santos A.J."/>
        </authorList>
    </citation>
    <scope>NUCLEOTIDE SEQUENCE</scope>
    <source>
        <tissue evidence="1">Shoot tissue taken approximately 20 cm above the soil surface</tissue>
    </source>
</reference>
<protein>
    <submittedName>
        <fullName evidence="1">Pco121713</fullName>
    </submittedName>
</protein>
<proteinExistence type="predicted"/>
<reference evidence="1" key="2">
    <citation type="journal article" date="2015" name="Data Brief">
        <title>Shoot transcriptome of the giant reed, Arundo donax.</title>
        <authorList>
            <person name="Barrero R.A."/>
            <person name="Guerrero F.D."/>
            <person name="Moolhuijzen P."/>
            <person name="Goolsby J.A."/>
            <person name="Tidwell J."/>
            <person name="Bellgard S.E."/>
            <person name="Bellgard M.I."/>
        </authorList>
    </citation>
    <scope>NUCLEOTIDE SEQUENCE</scope>
    <source>
        <tissue evidence="1">Shoot tissue taken approximately 20 cm above the soil surface</tissue>
    </source>
</reference>
<name>A0A0A9DCK5_ARUDO</name>
<accession>A0A0A9DCK5</accession>